<name>A0ACB1B288_MELEN</name>
<reference evidence="1" key="1">
    <citation type="submission" date="2023-11" db="EMBL/GenBank/DDBJ databases">
        <authorList>
            <person name="Poullet M."/>
        </authorList>
    </citation>
    <scope>NUCLEOTIDE SEQUENCE</scope>
    <source>
        <strain evidence="1">E1834</strain>
    </source>
</reference>
<proteinExistence type="predicted"/>
<sequence length="515" mass="57010">MEGRWTCHLFGAVLSASIGSFEFGYNIGCINMPADLIKEWFALSYNKGLAIHEKRATVDDMKTAWSIAVSIFAIGGIAGGLSCGYFADKLGRKTALLMNNVVALVATGFFVFAKLFDVRYLFTAGRLIIGVNAGLNSGLVPMYLTEISPANLRGTIGSFAQLFVTISILASQVVGLPSILGTADRWPWIFYAICVPAILQLSTLLLCPESPKYTIKVGDNHFQAQQDLIKLRGHAKVQDELMVIADEAKAAKSEEINCAALFGPYLIWPLALSTFLMFAQQLSGINAVMFYSTDIFKSAGLQDQWPNYATLAMGAINVLMTIASVYFVDKQGRRTLLLGSFIGMFVTTAIIAISILSAKHVKALHWFSYVAVLAVLAFVISFAAGAGSIPWFFVSEVFPLNARGKANSVAVFTNWFCTFAVGMAFPWIEGLMHEFSFLVFTGLVGLFSLFIWKYVPETKNKTLMEVYVEMDRRRGIQRDWHNKVQEEPEKTKSKTKINKVPENTKTKDKKIYDNF</sequence>
<organism evidence="1 2">
    <name type="scientific">Meloidogyne enterolobii</name>
    <name type="common">Root-knot nematode worm</name>
    <name type="synonym">Meloidogyne mayaguensis</name>
    <dbReference type="NCBI Taxonomy" id="390850"/>
    <lineage>
        <taxon>Eukaryota</taxon>
        <taxon>Metazoa</taxon>
        <taxon>Ecdysozoa</taxon>
        <taxon>Nematoda</taxon>
        <taxon>Chromadorea</taxon>
        <taxon>Rhabditida</taxon>
        <taxon>Tylenchina</taxon>
        <taxon>Tylenchomorpha</taxon>
        <taxon>Tylenchoidea</taxon>
        <taxon>Meloidogynidae</taxon>
        <taxon>Meloidogyninae</taxon>
        <taxon>Meloidogyne</taxon>
    </lineage>
</organism>
<evidence type="ECO:0000313" key="2">
    <source>
        <dbReference type="Proteomes" id="UP001497535"/>
    </source>
</evidence>
<comment type="caution">
    <text evidence="1">The sequence shown here is derived from an EMBL/GenBank/DDBJ whole genome shotgun (WGS) entry which is preliminary data.</text>
</comment>
<accession>A0ACB1B288</accession>
<dbReference type="Proteomes" id="UP001497535">
    <property type="component" value="Unassembled WGS sequence"/>
</dbReference>
<gene>
    <name evidence="1" type="ORF">MENTE1834_LOCUS45613</name>
</gene>
<keyword evidence="2" id="KW-1185">Reference proteome</keyword>
<dbReference type="EMBL" id="CAVMJV010000154">
    <property type="protein sequence ID" value="CAK5115513.1"/>
    <property type="molecule type" value="Genomic_DNA"/>
</dbReference>
<protein>
    <submittedName>
        <fullName evidence="1">Uncharacterized protein</fullName>
    </submittedName>
</protein>
<evidence type="ECO:0000313" key="1">
    <source>
        <dbReference type="EMBL" id="CAK5115513.1"/>
    </source>
</evidence>